<reference evidence="2 3" key="1">
    <citation type="submission" date="2018-11" db="EMBL/GenBank/DDBJ databases">
        <title>Sequencing the genomes of 1000 actinobacteria strains.</title>
        <authorList>
            <person name="Klenk H.-P."/>
        </authorList>
    </citation>
    <scope>NUCLEOTIDE SEQUENCE [LARGE SCALE GENOMIC DNA]</scope>
    <source>
        <strain evidence="2 3">DSM 44254</strain>
    </source>
</reference>
<name>A0A3N1D4Q4_9ACTN</name>
<keyword evidence="1" id="KW-1133">Transmembrane helix</keyword>
<proteinExistence type="predicted"/>
<gene>
    <name evidence="2" type="ORF">EDD29_6186</name>
</gene>
<keyword evidence="1" id="KW-0812">Transmembrane</keyword>
<feature type="transmembrane region" description="Helical" evidence="1">
    <location>
        <begin position="281"/>
        <end position="300"/>
    </location>
</feature>
<feature type="transmembrane region" description="Helical" evidence="1">
    <location>
        <begin position="306"/>
        <end position="327"/>
    </location>
</feature>
<dbReference type="InterPro" id="IPR027417">
    <property type="entry name" value="P-loop_NTPase"/>
</dbReference>
<dbReference type="SUPFAM" id="SSF52540">
    <property type="entry name" value="P-loop containing nucleoside triphosphate hydrolases"/>
    <property type="match status" value="1"/>
</dbReference>
<protein>
    <submittedName>
        <fullName evidence="2">ABC-type branched-subunit amino acid transport system ATPase component</fullName>
    </submittedName>
</protein>
<feature type="transmembrane region" description="Helical" evidence="1">
    <location>
        <begin position="122"/>
        <end position="139"/>
    </location>
</feature>
<feature type="transmembrane region" description="Helical" evidence="1">
    <location>
        <begin position="42"/>
        <end position="61"/>
    </location>
</feature>
<feature type="transmembrane region" description="Helical" evidence="1">
    <location>
        <begin position="209"/>
        <end position="226"/>
    </location>
</feature>
<feature type="transmembrane region" description="Helical" evidence="1">
    <location>
        <begin position="176"/>
        <end position="197"/>
    </location>
</feature>
<evidence type="ECO:0000313" key="3">
    <source>
        <dbReference type="Proteomes" id="UP000272400"/>
    </source>
</evidence>
<keyword evidence="3" id="KW-1185">Reference proteome</keyword>
<feature type="transmembrane region" description="Helical" evidence="1">
    <location>
        <begin position="233"/>
        <end position="249"/>
    </location>
</feature>
<dbReference type="Proteomes" id="UP000272400">
    <property type="component" value="Unassembled WGS sequence"/>
</dbReference>
<feature type="transmembrane region" description="Helical" evidence="1">
    <location>
        <begin position="255"/>
        <end position="274"/>
    </location>
</feature>
<keyword evidence="1" id="KW-0472">Membrane</keyword>
<dbReference type="OrthoDB" id="9845730at2"/>
<feature type="transmembrane region" description="Helical" evidence="1">
    <location>
        <begin position="145"/>
        <end position="164"/>
    </location>
</feature>
<evidence type="ECO:0000313" key="2">
    <source>
        <dbReference type="EMBL" id="ROO88515.1"/>
    </source>
</evidence>
<sequence>MSRADRRSRLVGSAAVAPLGLASLVLLGDGLGTEVGIPGQVVGYMAATGLLLGMALAPLLLKAKHRAGFRHTVALVPGLSLLLMAVVPEIPVFATFVMVVAACAPTLLALTRGGPGRRAGHAGLVGVAFAVVIAAVFATDPLNGLGVAGALALVAGIFVPGAPPAPSDSRPVRRMLPAYAAVGWALGAVILPALRLWMFRFELFGTDQMVALLAAVAVGCALAYPLGRAIGDIASLLILAAGGLVLTATGPNAPLLGVGVAVAFGASIAALAVLDRQTAGRGAALTASFALLGGLLAYGADPLLRTFAGSGTALTLCALPILALALLELRLTPPAEQDGPPLLMWRLSDRDRAIDGISLAARPGDVLAFYGKGSRSILGLVAGTVPAGGGRLLSDGADLTRLPAARRVDLGLAHRAPVVADGDGRTVAERLADATEPWRARQVLEVFPALAERRDEPVAGLDGMAGLLLGLAEALLREPRVLLVDAQYCAPSLGPVLSGLAAKGAVVVLAEPPVPLAAGLGARTHLLKKGRVDAELVAPTEEELTESLDQGRS</sequence>
<feature type="transmembrane region" description="Helical" evidence="1">
    <location>
        <begin position="68"/>
        <end position="86"/>
    </location>
</feature>
<dbReference type="AlphaFoldDB" id="A0A3N1D4Q4"/>
<dbReference type="RefSeq" id="WP_123667748.1">
    <property type="nucleotide sequence ID" value="NZ_RJKE01000001.1"/>
</dbReference>
<accession>A0A3N1D4Q4</accession>
<organism evidence="2 3">
    <name type="scientific">Actinocorallia herbida</name>
    <dbReference type="NCBI Taxonomy" id="58109"/>
    <lineage>
        <taxon>Bacteria</taxon>
        <taxon>Bacillati</taxon>
        <taxon>Actinomycetota</taxon>
        <taxon>Actinomycetes</taxon>
        <taxon>Streptosporangiales</taxon>
        <taxon>Thermomonosporaceae</taxon>
        <taxon>Actinocorallia</taxon>
    </lineage>
</organism>
<dbReference type="Gene3D" id="3.40.50.300">
    <property type="entry name" value="P-loop containing nucleotide triphosphate hydrolases"/>
    <property type="match status" value="1"/>
</dbReference>
<evidence type="ECO:0000256" key="1">
    <source>
        <dbReference type="SAM" id="Phobius"/>
    </source>
</evidence>
<comment type="caution">
    <text evidence="2">The sequence shown here is derived from an EMBL/GenBank/DDBJ whole genome shotgun (WGS) entry which is preliminary data.</text>
</comment>
<feature type="transmembrane region" description="Helical" evidence="1">
    <location>
        <begin position="92"/>
        <end position="110"/>
    </location>
</feature>
<dbReference type="EMBL" id="RJKE01000001">
    <property type="protein sequence ID" value="ROO88515.1"/>
    <property type="molecule type" value="Genomic_DNA"/>
</dbReference>